<organism evidence="1 2">
    <name type="scientific">SAR86 cluster bacterium</name>
    <dbReference type="NCBI Taxonomy" id="2030880"/>
    <lineage>
        <taxon>Bacteria</taxon>
        <taxon>Pseudomonadati</taxon>
        <taxon>Pseudomonadota</taxon>
        <taxon>Gammaproteobacteria</taxon>
        <taxon>SAR86 cluster</taxon>
    </lineage>
</organism>
<proteinExistence type="predicted"/>
<reference evidence="1" key="1">
    <citation type="submission" date="2020-05" db="EMBL/GenBank/DDBJ databases">
        <title>Sulfur intermediates as new biogeochemical hubs in an aquatic model microbial ecosystem.</title>
        <authorList>
            <person name="Vigneron A."/>
        </authorList>
    </citation>
    <scope>NUCLEOTIDE SEQUENCE</scope>
    <source>
        <strain evidence="1">Bin.250</strain>
    </source>
</reference>
<accession>A0A972W0Z1</accession>
<dbReference type="EMBL" id="JABMOJ010000495">
    <property type="protein sequence ID" value="NQV66307.1"/>
    <property type="molecule type" value="Genomic_DNA"/>
</dbReference>
<evidence type="ECO:0000313" key="2">
    <source>
        <dbReference type="Proteomes" id="UP000754644"/>
    </source>
</evidence>
<evidence type="ECO:0000313" key="1">
    <source>
        <dbReference type="EMBL" id="NQV66307.1"/>
    </source>
</evidence>
<comment type="caution">
    <text evidence="1">The sequence shown here is derived from an EMBL/GenBank/DDBJ whole genome shotgun (WGS) entry which is preliminary data.</text>
</comment>
<dbReference type="Pfam" id="PF05960">
    <property type="entry name" value="DUF885"/>
    <property type="match status" value="1"/>
</dbReference>
<name>A0A972W0Z1_9GAMM</name>
<sequence length="537" mass="60734">MRNNRSTVESASLIADFENSIVDSLLARLKSEFDQLPDNGLDFEFRETHATNDKLNILNYYHEQIQSIDTLRLDADRLLRLKLIGYTRLMPQQQARYASQDHALSPYHGPQVDLLRLLSNYPINPDSGLTPLLEQLTLLTHSLQQTPTVQENVTAAECLTLKGDVRKLSDTTVLNKVLRYRLAEMGLPDRIQNTYLDQFGAILEASIIPATNRFYANIDCDSRRPNAHTDPAYYQYRLRRFSANERSAESTHALGLEELQRIQQALTTQWQNLHPESYAADLYDQMRATQDVVLENDDAARQQYLSAVTDQIFDIQQAAPNWVSESPLTSLEIIAAAPLMSLYALPVEYQRPSEMLGQMVINFSESSPSWYELTAKTYYHTIPGLHQVRQQPRRLSTLLGANDDPGYFSGWSLYLTNMALNAAEEGSQERLGLLAMNAELAAMLVIDTGLHHLNWTRQQAIDFLLANTPTPQPTAARLVDEVRFRPAVMSAPYLGMLRAKQLAGDQPATAQRWRHLLAIGPVPDPLVTELQAWLKSD</sequence>
<dbReference type="InterPro" id="IPR010281">
    <property type="entry name" value="DUF885"/>
</dbReference>
<dbReference type="AlphaFoldDB" id="A0A972W0Z1"/>
<protein>
    <submittedName>
        <fullName evidence="1">DUF885 family protein</fullName>
    </submittedName>
</protein>
<gene>
    <name evidence="1" type="ORF">HQ497_13180</name>
</gene>
<dbReference type="Proteomes" id="UP000754644">
    <property type="component" value="Unassembled WGS sequence"/>
</dbReference>